<evidence type="ECO:0000313" key="3">
    <source>
        <dbReference type="Proteomes" id="UP000191448"/>
    </source>
</evidence>
<proteinExistence type="predicted"/>
<evidence type="ECO:0000313" key="2">
    <source>
        <dbReference type="EMBL" id="OPX48505.1"/>
    </source>
</evidence>
<feature type="region of interest" description="Disordered" evidence="1">
    <location>
        <begin position="53"/>
        <end position="86"/>
    </location>
</feature>
<evidence type="ECO:0000256" key="1">
    <source>
        <dbReference type="SAM" id="MobiDB-lite"/>
    </source>
</evidence>
<evidence type="ECO:0008006" key="4">
    <source>
        <dbReference type="Google" id="ProtNLM"/>
    </source>
</evidence>
<dbReference type="Proteomes" id="UP000191448">
    <property type="component" value="Unassembled WGS sequence"/>
</dbReference>
<comment type="caution">
    <text evidence="2">The sequence shown here is derived from an EMBL/GenBank/DDBJ whole genome shotgun (WGS) entry which is preliminary data.</text>
</comment>
<gene>
    <name evidence="2" type="ORF">CLTHE_11840</name>
</gene>
<feature type="compositionally biased region" description="Low complexity" evidence="1">
    <location>
        <begin position="55"/>
        <end position="86"/>
    </location>
</feature>
<sequence>MNNDNFNFWKMVYDMKAIDINTLRQAVKTTSNPYGEITEEQFKEISGVDFEVKETTPAPATPQIQPQQTTPVTQPVTPVQPQQVTQ</sequence>
<protein>
    <recommendedName>
        <fullName evidence="4">XkdX family protein</fullName>
    </recommendedName>
</protein>
<reference evidence="2 3" key="1">
    <citation type="submission" date="2016-02" db="EMBL/GenBank/DDBJ databases">
        <title>Genome sequence of Clostridium thermobutyricum DSM 4928.</title>
        <authorList>
            <person name="Poehlein A."/>
            <person name="Daniel R."/>
        </authorList>
    </citation>
    <scope>NUCLEOTIDE SEQUENCE [LARGE SCALE GENOMIC DNA]</scope>
    <source>
        <strain evidence="2 3">DSM 4928</strain>
    </source>
</reference>
<name>A0A1V4SXX3_9CLOT</name>
<dbReference type="EMBL" id="LTAY01000031">
    <property type="protein sequence ID" value="OPX48505.1"/>
    <property type="molecule type" value="Genomic_DNA"/>
</dbReference>
<accession>A0A1V4SXX3</accession>
<dbReference type="RefSeq" id="WP_080022439.1">
    <property type="nucleotide sequence ID" value="NZ_LTAY01000031.1"/>
</dbReference>
<organism evidence="2 3">
    <name type="scientific">Clostridium thermobutyricum DSM 4928</name>
    <dbReference type="NCBI Taxonomy" id="1121339"/>
    <lineage>
        <taxon>Bacteria</taxon>
        <taxon>Bacillati</taxon>
        <taxon>Bacillota</taxon>
        <taxon>Clostridia</taxon>
        <taxon>Eubacteriales</taxon>
        <taxon>Clostridiaceae</taxon>
        <taxon>Clostridium</taxon>
    </lineage>
</organism>
<dbReference type="AlphaFoldDB" id="A0A1V4SXX3"/>